<evidence type="ECO:0000256" key="4">
    <source>
        <dbReference type="ARBA" id="ARBA00023125"/>
    </source>
</evidence>
<evidence type="ECO:0000259" key="6">
    <source>
        <dbReference type="PROSITE" id="PS50937"/>
    </source>
</evidence>
<dbReference type="Proteomes" id="UP000648535">
    <property type="component" value="Unassembled WGS sequence"/>
</dbReference>
<dbReference type="InterPro" id="IPR000551">
    <property type="entry name" value="MerR-type_HTH_dom"/>
</dbReference>
<dbReference type="InterPro" id="IPR010211">
    <property type="entry name" value="Redox-sen_tscrpt-act_SoxR"/>
</dbReference>
<dbReference type="PANTHER" id="PTHR30204">
    <property type="entry name" value="REDOX-CYCLING DRUG-SENSING TRANSCRIPTIONAL ACTIVATOR SOXR"/>
    <property type="match status" value="1"/>
</dbReference>
<evidence type="ECO:0000313" key="7">
    <source>
        <dbReference type="EMBL" id="GGK99388.1"/>
    </source>
</evidence>
<keyword evidence="1" id="KW-0001">2Fe-2S</keyword>
<keyword evidence="2" id="KW-0408">Iron</keyword>
<organism evidence="7 8">
    <name type="scientific">Curtobacterium luteum</name>
    <dbReference type="NCBI Taxonomy" id="33881"/>
    <lineage>
        <taxon>Bacteria</taxon>
        <taxon>Bacillati</taxon>
        <taxon>Actinomycetota</taxon>
        <taxon>Actinomycetes</taxon>
        <taxon>Micrococcales</taxon>
        <taxon>Microbacteriaceae</taxon>
        <taxon>Curtobacterium</taxon>
    </lineage>
</organism>
<comment type="caution">
    <text evidence="7">The sequence shown here is derived from an EMBL/GenBank/DDBJ whole genome shotgun (WGS) entry which is preliminary data.</text>
</comment>
<feature type="domain" description="HTH merR-type" evidence="6">
    <location>
        <begin position="12"/>
        <end position="80"/>
    </location>
</feature>
<feature type="region of interest" description="Disordered" evidence="5">
    <location>
        <begin position="158"/>
        <end position="182"/>
    </location>
</feature>
<accession>A0A8H9GCP7</accession>
<dbReference type="InterPro" id="IPR047057">
    <property type="entry name" value="MerR_fam"/>
</dbReference>
<dbReference type="PROSITE" id="PS50937">
    <property type="entry name" value="HTH_MERR_2"/>
    <property type="match status" value="1"/>
</dbReference>
<dbReference type="GO" id="GO:0003677">
    <property type="term" value="F:DNA binding"/>
    <property type="evidence" value="ECO:0007669"/>
    <property type="project" value="UniProtKB-KW"/>
</dbReference>
<dbReference type="GO" id="GO:0051537">
    <property type="term" value="F:2 iron, 2 sulfur cluster binding"/>
    <property type="evidence" value="ECO:0007669"/>
    <property type="project" value="UniProtKB-KW"/>
</dbReference>
<dbReference type="SMART" id="SM00422">
    <property type="entry name" value="HTH_MERR"/>
    <property type="match status" value="1"/>
</dbReference>
<dbReference type="InterPro" id="IPR009061">
    <property type="entry name" value="DNA-bd_dom_put_sf"/>
</dbReference>
<dbReference type="EMBL" id="BMOI01000006">
    <property type="protein sequence ID" value="GGK99388.1"/>
    <property type="molecule type" value="Genomic_DNA"/>
</dbReference>
<evidence type="ECO:0000256" key="2">
    <source>
        <dbReference type="ARBA" id="ARBA00023004"/>
    </source>
</evidence>
<evidence type="ECO:0000256" key="5">
    <source>
        <dbReference type="SAM" id="MobiDB-lite"/>
    </source>
</evidence>
<dbReference type="SUPFAM" id="SSF46955">
    <property type="entry name" value="Putative DNA-binding domain"/>
    <property type="match status" value="1"/>
</dbReference>
<dbReference type="RefSeq" id="WP_188889046.1">
    <property type="nucleotide sequence ID" value="NZ_BMOI01000006.1"/>
</dbReference>
<dbReference type="NCBIfam" id="TIGR01950">
    <property type="entry name" value="SoxR"/>
    <property type="match status" value="1"/>
</dbReference>
<evidence type="ECO:0000256" key="1">
    <source>
        <dbReference type="ARBA" id="ARBA00022714"/>
    </source>
</evidence>
<protein>
    <submittedName>
        <fullName evidence="7">Redox-sensitive transcriptional activator SoxR</fullName>
    </submittedName>
</protein>
<name>A0A8H9GCP7_9MICO</name>
<evidence type="ECO:0000256" key="3">
    <source>
        <dbReference type="ARBA" id="ARBA00023014"/>
    </source>
</evidence>
<reference evidence="7" key="1">
    <citation type="journal article" date="2014" name="Int. J. Syst. Evol. Microbiol.">
        <title>Complete genome sequence of Corynebacterium casei LMG S-19264T (=DSM 44701T), isolated from a smear-ripened cheese.</title>
        <authorList>
            <consortium name="US DOE Joint Genome Institute (JGI-PGF)"/>
            <person name="Walter F."/>
            <person name="Albersmeier A."/>
            <person name="Kalinowski J."/>
            <person name="Ruckert C."/>
        </authorList>
    </citation>
    <scope>NUCLEOTIDE SEQUENCE</scope>
    <source>
        <strain evidence="7">JCM 1480</strain>
    </source>
</reference>
<dbReference type="PANTHER" id="PTHR30204:SF0">
    <property type="entry name" value="REDOX-SENSITIVE TRANSCRIPTIONAL ACTIVATOR SOXR"/>
    <property type="match status" value="1"/>
</dbReference>
<dbReference type="AlphaFoldDB" id="A0A8H9GCP7"/>
<dbReference type="Gene3D" id="1.10.1660.10">
    <property type="match status" value="1"/>
</dbReference>
<sequence length="182" mass="20174">MVEIPAPKPTDLLSIGEVVERTGVAASALHFYERKGLIHPERTTGGTRLYPRHVERRIAIIQVAKRLGIPLSEVAEQFATLPSDRMPSLRDWARLNERWRARLRARQLELERLQEEMTQCIGCGCVSLNACLVMNPGDALGADGAGARRLMSIEDEVGRAADQDVEEEPVSEPLPGGRRRSA</sequence>
<gene>
    <name evidence="7" type="primary">soxR</name>
    <name evidence="7" type="ORF">GCM10009769_16910</name>
</gene>
<reference evidence="7" key="2">
    <citation type="submission" date="2020-09" db="EMBL/GenBank/DDBJ databases">
        <authorList>
            <person name="Sun Q."/>
            <person name="Ohkuma M."/>
        </authorList>
    </citation>
    <scope>NUCLEOTIDE SEQUENCE</scope>
    <source>
        <strain evidence="7">JCM 1480</strain>
    </source>
</reference>
<dbReference type="GO" id="GO:0003700">
    <property type="term" value="F:DNA-binding transcription factor activity"/>
    <property type="evidence" value="ECO:0007669"/>
    <property type="project" value="InterPro"/>
</dbReference>
<dbReference type="GO" id="GO:0006979">
    <property type="term" value="P:response to oxidative stress"/>
    <property type="evidence" value="ECO:0007669"/>
    <property type="project" value="InterPro"/>
</dbReference>
<proteinExistence type="predicted"/>
<evidence type="ECO:0000313" key="8">
    <source>
        <dbReference type="Proteomes" id="UP000648535"/>
    </source>
</evidence>
<dbReference type="PRINTS" id="PR00040">
    <property type="entry name" value="HTHMERR"/>
</dbReference>
<keyword evidence="3" id="KW-0411">Iron-sulfur</keyword>
<keyword evidence="4" id="KW-0238">DNA-binding</keyword>
<dbReference type="Pfam" id="PF13411">
    <property type="entry name" value="MerR_1"/>
    <property type="match status" value="1"/>
</dbReference>
<keyword evidence="1" id="KW-0479">Metal-binding</keyword>